<keyword evidence="1" id="KW-0175">Coiled coil</keyword>
<sequence length="412" mass="48474">MPHHHRMSDVYASYDSSSSEDYCTIPVARRHARVGSVVSSHHRRRVYEPVYARSPSPAYAPSSNLAVPVVDVGGRKRASSATGLPQPNIIINNADRGSRSRSRERTRRSSPSRSRSRERTHRRSPSRGRRFDEGEYEEFFGRRGRISRTPSPYYLSERVERNQRADYETRKQLEKLKILEEEKAAEEAEKKFKAEMELKKAKEQLAKAEAEEKRKALEKKAVEDWQKEQAAKKEAEEKRKALEKKAVEDWKREEEARKAKEKKEKEEQDKKVEQRLRQELADRDYSPAEIEAFLKKDKAATKRVEHERRIAHMRPTYIKVHKKYLLPETLDIYRLPWSYDSHDGDYILIETYVDDDLQEELFAHTKKIRSRKLIEPSPIEKKVIVKINDKKKDKMYLVRKKDTSPLRFGVLG</sequence>
<feature type="region of interest" description="Disordered" evidence="2">
    <location>
        <begin position="77"/>
        <end position="130"/>
    </location>
</feature>
<protein>
    <submittedName>
        <fullName evidence="3">Uncharacterized protein</fullName>
    </submittedName>
</protein>
<organism evidence="3 4">
    <name type="scientific">Endocarpon pusillum</name>
    <dbReference type="NCBI Taxonomy" id="364733"/>
    <lineage>
        <taxon>Eukaryota</taxon>
        <taxon>Fungi</taxon>
        <taxon>Dikarya</taxon>
        <taxon>Ascomycota</taxon>
        <taxon>Pezizomycotina</taxon>
        <taxon>Eurotiomycetes</taxon>
        <taxon>Chaetothyriomycetidae</taxon>
        <taxon>Verrucariales</taxon>
        <taxon>Verrucariaceae</taxon>
        <taxon>Endocarpon</taxon>
    </lineage>
</organism>
<dbReference type="EMBL" id="JAACFV010000074">
    <property type="protein sequence ID" value="KAF7507120.1"/>
    <property type="molecule type" value="Genomic_DNA"/>
</dbReference>
<dbReference type="Proteomes" id="UP000606974">
    <property type="component" value="Unassembled WGS sequence"/>
</dbReference>
<feature type="coiled-coil region" evidence="1">
    <location>
        <begin position="169"/>
        <end position="283"/>
    </location>
</feature>
<name>A0A8H7ADH9_9EURO</name>
<evidence type="ECO:0000313" key="4">
    <source>
        <dbReference type="Proteomes" id="UP000606974"/>
    </source>
</evidence>
<dbReference type="OrthoDB" id="6133115at2759"/>
<comment type="caution">
    <text evidence="3">The sequence shown here is derived from an EMBL/GenBank/DDBJ whole genome shotgun (WGS) entry which is preliminary data.</text>
</comment>
<evidence type="ECO:0000256" key="1">
    <source>
        <dbReference type="SAM" id="Coils"/>
    </source>
</evidence>
<gene>
    <name evidence="3" type="ORF">GJ744_010933</name>
</gene>
<evidence type="ECO:0000313" key="3">
    <source>
        <dbReference type="EMBL" id="KAF7507120.1"/>
    </source>
</evidence>
<dbReference type="AlphaFoldDB" id="A0A8H7ADH9"/>
<proteinExistence type="predicted"/>
<feature type="compositionally biased region" description="Polar residues" evidence="2">
    <location>
        <begin position="79"/>
        <end position="91"/>
    </location>
</feature>
<accession>A0A8H7ADH9</accession>
<evidence type="ECO:0000256" key="2">
    <source>
        <dbReference type="SAM" id="MobiDB-lite"/>
    </source>
</evidence>
<keyword evidence="4" id="KW-1185">Reference proteome</keyword>
<feature type="compositionally biased region" description="Basic residues" evidence="2">
    <location>
        <begin position="104"/>
        <end position="128"/>
    </location>
</feature>
<reference evidence="3" key="1">
    <citation type="submission" date="2020-02" db="EMBL/GenBank/DDBJ databases">
        <authorList>
            <person name="Palmer J.M."/>
        </authorList>
    </citation>
    <scope>NUCLEOTIDE SEQUENCE</scope>
    <source>
        <strain evidence="3">EPUS1.4</strain>
        <tissue evidence="3">Thallus</tissue>
    </source>
</reference>